<comment type="caution">
    <text evidence="15">The sequence shown here is derived from an EMBL/GenBank/DDBJ whole genome shotgun (WGS) entry which is preliminary data.</text>
</comment>
<evidence type="ECO:0000259" key="14">
    <source>
        <dbReference type="PROSITE" id="PS50004"/>
    </source>
</evidence>
<evidence type="ECO:0000256" key="8">
    <source>
        <dbReference type="ARBA" id="ARBA00022989"/>
    </source>
</evidence>
<evidence type="ECO:0000256" key="2">
    <source>
        <dbReference type="ARBA" id="ARBA00004254"/>
    </source>
</evidence>
<dbReference type="CDD" id="cd08385">
    <property type="entry name" value="C2A_Synaptotagmin-1-5-6-9-10"/>
    <property type="match status" value="1"/>
</dbReference>
<dbReference type="InterPro" id="IPR035892">
    <property type="entry name" value="C2_domain_sf"/>
</dbReference>
<dbReference type="FunFam" id="2.60.40.150:FF:000016">
    <property type="entry name" value="Synaptotagmin 1"/>
    <property type="match status" value="1"/>
</dbReference>
<keyword evidence="9" id="KW-0770">Synapse</keyword>
<dbReference type="GO" id="GO:0048791">
    <property type="term" value="P:calcium ion-regulated exocytosis of neurotransmitter"/>
    <property type="evidence" value="ECO:0007669"/>
    <property type="project" value="TreeGrafter"/>
</dbReference>
<dbReference type="Gene3D" id="2.60.40.150">
    <property type="entry name" value="C2 domain"/>
    <property type="match status" value="2"/>
</dbReference>
<evidence type="ECO:0000256" key="11">
    <source>
        <dbReference type="ARBA" id="ARBA00023329"/>
    </source>
</evidence>
<dbReference type="GO" id="GO:0030276">
    <property type="term" value="F:clathrin binding"/>
    <property type="evidence" value="ECO:0007669"/>
    <property type="project" value="TreeGrafter"/>
</dbReference>
<reference evidence="15 16" key="1">
    <citation type="journal article" date="2024" name="BMC Genomics">
        <title>Genome assembly of redclaw crayfish (Cherax quadricarinatus) provides insights into its immune adaptation and hypoxia tolerance.</title>
        <authorList>
            <person name="Liu Z."/>
            <person name="Zheng J."/>
            <person name="Li H."/>
            <person name="Fang K."/>
            <person name="Wang S."/>
            <person name="He J."/>
            <person name="Zhou D."/>
            <person name="Weng S."/>
            <person name="Chi M."/>
            <person name="Gu Z."/>
            <person name="He J."/>
            <person name="Li F."/>
            <person name="Wang M."/>
        </authorList>
    </citation>
    <scope>NUCLEOTIDE SEQUENCE [LARGE SCALE GENOMIC DNA]</scope>
    <source>
        <strain evidence="15">ZL_2023a</strain>
    </source>
</reference>
<feature type="region of interest" description="Disordered" evidence="12">
    <location>
        <begin position="1"/>
        <end position="51"/>
    </location>
</feature>
<evidence type="ECO:0000256" key="4">
    <source>
        <dbReference type="ARBA" id="ARBA00022692"/>
    </source>
</evidence>
<dbReference type="GO" id="GO:0005544">
    <property type="term" value="F:calcium-dependent phospholipid binding"/>
    <property type="evidence" value="ECO:0007669"/>
    <property type="project" value="TreeGrafter"/>
</dbReference>
<dbReference type="SUPFAM" id="SSF49562">
    <property type="entry name" value="C2 domain (Calcium/lipid-binding domain, CaLB)"/>
    <property type="match status" value="2"/>
</dbReference>
<dbReference type="GO" id="GO:0001786">
    <property type="term" value="F:phosphatidylserine binding"/>
    <property type="evidence" value="ECO:0007669"/>
    <property type="project" value="TreeGrafter"/>
</dbReference>
<evidence type="ECO:0000256" key="3">
    <source>
        <dbReference type="ARBA" id="ARBA00006996"/>
    </source>
</evidence>
<comment type="cofactor">
    <cofactor evidence="1">
        <name>Ca(2+)</name>
        <dbReference type="ChEBI" id="CHEBI:29108"/>
    </cofactor>
</comment>
<dbReference type="AlphaFoldDB" id="A0AAW0WA13"/>
<dbReference type="SMART" id="SM00239">
    <property type="entry name" value="C2"/>
    <property type="match status" value="2"/>
</dbReference>
<dbReference type="Pfam" id="PF00168">
    <property type="entry name" value="C2"/>
    <property type="match status" value="2"/>
</dbReference>
<evidence type="ECO:0000256" key="1">
    <source>
        <dbReference type="ARBA" id="ARBA00001913"/>
    </source>
</evidence>
<gene>
    <name evidence="15" type="ORF">OTU49_009638</name>
</gene>
<evidence type="ECO:0000256" key="5">
    <source>
        <dbReference type="ARBA" id="ARBA00022723"/>
    </source>
</evidence>
<proteinExistence type="inferred from homology"/>
<keyword evidence="16" id="KW-1185">Reference proteome</keyword>
<dbReference type="InterPro" id="IPR001565">
    <property type="entry name" value="Synaptotagmin"/>
</dbReference>
<evidence type="ECO:0000313" key="16">
    <source>
        <dbReference type="Proteomes" id="UP001445076"/>
    </source>
</evidence>
<evidence type="ECO:0000256" key="13">
    <source>
        <dbReference type="SAM" id="Phobius"/>
    </source>
</evidence>
<dbReference type="PRINTS" id="PR00399">
    <property type="entry name" value="SYNAPTOTAGMN"/>
</dbReference>
<keyword evidence="4 13" id="KW-0812">Transmembrane</keyword>
<dbReference type="Proteomes" id="UP001445076">
    <property type="component" value="Unassembled WGS sequence"/>
</dbReference>
<dbReference type="InterPro" id="IPR000008">
    <property type="entry name" value="C2_dom"/>
</dbReference>
<accession>A0AAW0WA13</accession>
<organism evidence="15 16">
    <name type="scientific">Cherax quadricarinatus</name>
    <name type="common">Australian red claw crayfish</name>
    <dbReference type="NCBI Taxonomy" id="27406"/>
    <lineage>
        <taxon>Eukaryota</taxon>
        <taxon>Metazoa</taxon>
        <taxon>Ecdysozoa</taxon>
        <taxon>Arthropoda</taxon>
        <taxon>Crustacea</taxon>
        <taxon>Multicrustacea</taxon>
        <taxon>Malacostraca</taxon>
        <taxon>Eumalacostraca</taxon>
        <taxon>Eucarida</taxon>
        <taxon>Decapoda</taxon>
        <taxon>Pleocyemata</taxon>
        <taxon>Astacidea</taxon>
        <taxon>Parastacoidea</taxon>
        <taxon>Parastacidae</taxon>
        <taxon>Cherax</taxon>
    </lineage>
</organism>
<keyword evidence="7" id="KW-0106">Calcium</keyword>
<evidence type="ECO:0000256" key="12">
    <source>
        <dbReference type="SAM" id="MobiDB-lite"/>
    </source>
</evidence>
<dbReference type="GO" id="GO:0007626">
    <property type="term" value="P:locomotory behavior"/>
    <property type="evidence" value="ECO:0007669"/>
    <property type="project" value="UniProtKB-ARBA"/>
</dbReference>
<comment type="subcellular location">
    <subcellularLocation>
        <location evidence="2">Cytoplasmic vesicle</location>
        <location evidence="2">Secretory vesicle</location>
        <location evidence="2">Synaptic vesicle membrane</location>
        <topology evidence="2">Single-pass membrane protein</topology>
    </subcellularLocation>
</comment>
<dbReference type="PROSITE" id="PS50004">
    <property type="entry name" value="C2"/>
    <property type="match status" value="2"/>
</dbReference>
<comment type="similarity">
    <text evidence="3">Belongs to the synaptotagmin family.</text>
</comment>
<evidence type="ECO:0000256" key="10">
    <source>
        <dbReference type="ARBA" id="ARBA00023136"/>
    </source>
</evidence>
<dbReference type="CDD" id="cd08402">
    <property type="entry name" value="C2B_Synaptotagmin-1"/>
    <property type="match status" value="1"/>
</dbReference>
<evidence type="ECO:0000256" key="7">
    <source>
        <dbReference type="ARBA" id="ARBA00022837"/>
    </source>
</evidence>
<keyword evidence="6" id="KW-0677">Repeat</keyword>
<dbReference type="GO" id="GO:0048488">
    <property type="term" value="P:synaptic vesicle endocytosis"/>
    <property type="evidence" value="ECO:0007669"/>
    <property type="project" value="UniProtKB-ARBA"/>
</dbReference>
<keyword evidence="5" id="KW-0479">Metal-binding</keyword>
<protein>
    <recommendedName>
        <fullName evidence="14">C2 domain-containing protein</fullName>
    </recommendedName>
</protein>
<dbReference type="PANTHER" id="PTHR10024">
    <property type="entry name" value="SYNAPTOTAGMIN"/>
    <property type="match status" value="1"/>
</dbReference>
<dbReference type="GO" id="GO:0030424">
    <property type="term" value="C:axon"/>
    <property type="evidence" value="ECO:0007669"/>
    <property type="project" value="TreeGrafter"/>
</dbReference>
<sequence>MRLERSAADAESSSTETVSAAETEMLSEGPEATMAVTEASAEPEVEEVPATTMSTGEKLQEEMMETAGKLAEKMGMPVEGLIAILVGVGIVILAICFCCIRRCFKKRRTKKGKDGKGADMKSVQLLGSAYKDKADMEELTENAEDMAEEGESKKSEEKLGRLNFKLEYDFNSNSLSVTAIQCEELPALDMGGTSDPYVKVYLLPDKKKKFETKVHRKTLNPVFNETFTFKVPYADIMSKTLVFGIYDFDRFSKHDQIGEVKIPLCQVDLAQTIEEWRDLVSVEGDGGQLGDICFSLRYVPTAGKLTVVILEAKNLKKMDVGGLSDPYVKICLIQNGKRLKKKKTSIKKCTLNPYYNESFSFEIPFEQIQKVNLQVTVVDYDRIGTSEPIGRCVLGMNASGTELRHWSDMLASPRRPIAQWHTLKDPEEADAILTQK</sequence>
<dbReference type="FunFam" id="2.60.40.150:FF:000007">
    <property type="entry name" value="Synaptotagmin 1"/>
    <property type="match status" value="1"/>
</dbReference>
<evidence type="ECO:0000256" key="6">
    <source>
        <dbReference type="ARBA" id="ARBA00022737"/>
    </source>
</evidence>
<dbReference type="GO" id="GO:0000149">
    <property type="term" value="F:SNARE binding"/>
    <property type="evidence" value="ECO:0007669"/>
    <property type="project" value="TreeGrafter"/>
</dbReference>
<dbReference type="PRINTS" id="PR00360">
    <property type="entry name" value="C2DOMAIN"/>
</dbReference>
<dbReference type="PANTHER" id="PTHR10024:SF227">
    <property type="entry name" value="SYNAPTOTAGMIN 1"/>
    <property type="match status" value="1"/>
</dbReference>
<feature type="compositionally biased region" description="Low complexity" evidence="12">
    <location>
        <begin position="9"/>
        <end position="24"/>
    </location>
</feature>
<keyword evidence="10 13" id="KW-0472">Membrane</keyword>
<feature type="domain" description="C2" evidence="14">
    <location>
        <begin position="288"/>
        <end position="421"/>
    </location>
</feature>
<feature type="domain" description="C2" evidence="14">
    <location>
        <begin position="158"/>
        <end position="277"/>
    </location>
</feature>
<evidence type="ECO:0000256" key="9">
    <source>
        <dbReference type="ARBA" id="ARBA00023018"/>
    </source>
</evidence>
<keyword evidence="8 13" id="KW-1133">Transmembrane helix</keyword>
<dbReference type="GO" id="GO:0030672">
    <property type="term" value="C:synaptic vesicle membrane"/>
    <property type="evidence" value="ECO:0007669"/>
    <property type="project" value="UniProtKB-SubCell"/>
</dbReference>
<dbReference type="EMBL" id="JARKIK010000075">
    <property type="protein sequence ID" value="KAK8727592.1"/>
    <property type="molecule type" value="Genomic_DNA"/>
</dbReference>
<name>A0AAW0WA13_CHEQU</name>
<feature type="transmembrane region" description="Helical" evidence="13">
    <location>
        <begin position="80"/>
        <end position="100"/>
    </location>
</feature>
<dbReference type="GO" id="GO:0005509">
    <property type="term" value="F:calcium ion binding"/>
    <property type="evidence" value="ECO:0007669"/>
    <property type="project" value="TreeGrafter"/>
</dbReference>
<evidence type="ECO:0000313" key="15">
    <source>
        <dbReference type="EMBL" id="KAK8727592.1"/>
    </source>
</evidence>
<dbReference type="GO" id="GO:0005886">
    <property type="term" value="C:plasma membrane"/>
    <property type="evidence" value="ECO:0007669"/>
    <property type="project" value="TreeGrafter"/>
</dbReference>
<dbReference type="GO" id="GO:0031045">
    <property type="term" value="C:dense core granule"/>
    <property type="evidence" value="ECO:0007669"/>
    <property type="project" value="TreeGrafter"/>
</dbReference>
<keyword evidence="11" id="KW-0968">Cytoplasmic vesicle</keyword>